<reference evidence="2 3" key="1">
    <citation type="submission" date="2023-01" db="EMBL/GenBank/DDBJ databases">
        <title>Analysis of 21 Apiospora genomes using comparative genomics revels a genus with tremendous synthesis potential of carbohydrate active enzymes and secondary metabolites.</title>
        <authorList>
            <person name="Sorensen T."/>
        </authorList>
    </citation>
    <scope>NUCLEOTIDE SEQUENCE [LARGE SCALE GENOMIC DNA]</scope>
    <source>
        <strain evidence="2 3">CBS 24483</strain>
    </source>
</reference>
<feature type="region of interest" description="Disordered" evidence="1">
    <location>
        <begin position="69"/>
        <end position="118"/>
    </location>
</feature>
<feature type="region of interest" description="Disordered" evidence="1">
    <location>
        <begin position="149"/>
        <end position="242"/>
    </location>
</feature>
<protein>
    <submittedName>
        <fullName evidence="2">Uncharacterized protein</fullName>
    </submittedName>
</protein>
<dbReference type="RefSeq" id="XP_066698301.1">
    <property type="nucleotide sequence ID" value="XM_066845903.1"/>
</dbReference>
<name>A0ABR1Q8F5_9PEZI</name>
<gene>
    <name evidence="2" type="ORF">PG986_009681</name>
</gene>
<feature type="compositionally biased region" description="Low complexity" evidence="1">
    <location>
        <begin position="69"/>
        <end position="79"/>
    </location>
</feature>
<feature type="compositionally biased region" description="Basic and acidic residues" evidence="1">
    <location>
        <begin position="199"/>
        <end position="242"/>
    </location>
</feature>
<proteinExistence type="predicted"/>
<evidence type="ECO:0000256" key="1">
    <source>
        <dbReference type="SAM" id="MobiDB-lite"/>
    </source>
</evidence>
<dbReference type="Proteomes" id="UP001391051">
    <property type="component" value="Unassembled WGS sequence"/>
</dbReference>
<dbReference type="GeneID" id="92078965"/>
<keyword evidence="3" id="KW-1185">Reference proteome</keyword>
<accession>A0ABR1Q8F5</accession>
<feature type="compositionally biased region" description="Basic residues" evidence="1">
    <location>
        <begin position="93"/>
        <end position="105"/>
    </location>
</feature>
<organism evidence="2 3">
    <name type="scientific">Apiospora aurea</name>
    <dbReference type="NCBI Taxonomy" id="335848"/>
    <lineage>
        <taxon>Eukaryota</taxon>
        <taxon>Fungi</taxon>
        <taxon>Dikarya</taxon>
        <taxon>Ascomycota</taxon>
        <taxon>Pezizomycotina</taxon>
        <taxon>Sordariomycetes</taxon>
        <taxon>Xylariomycetidae</taxon>
        <taxon>Amphisphaeriales</taxon>
        <taxon>Apiosporaceae</taxon>
        <taxon>Apiospora</taxon>
    </lineage>
</organism>
<sequence>MIMTLSALIWDLLQHIDEDWRVTPLVCVVINLLRLVGFLLWLVNMAFWMGAAAGAVSALRWLDTDGLPRRPASSSTKAAKPSKKDPEEGGHSSVKRWTRKLKQRAKSSADSTEERGSLEKRIQALTEENGLLAEKNKTLQKANRNLLRQLKDQKPQAPPEYTAKGPENNQDDSPEDANPMGPNAHNLSPGQLTDLYSELSKKRSEALSEAREKLKEERAENRKAHDRRLQHITDTYRRGGEQYETYRRQYSEECRSGDEEYKKYQEAGKELLRNSEAYHKRLHAAYSKLRSEACKRRR</sequence>
<comment type="caution">
    <text evidence="2">The sequence shown here is derived from an EMBL/GenBank/DDBJ whole genome shotgun (WGS) entry which is preliminary data.</text>
</comment>
<evidence type="ECO:0000313" key="2">
    <source>
        <dbReference type="EMBL" id="KAK7948795.1"/>
    </source>
</evidence>
<evidence type="ECO:0000313" key="3">
    <source>
        <dbReference type="Proteomes" id="UP001391051"/>
    </source>
</evidence>
<dbReference type="EMBL" id="JAQQWE010000006">
    <property type="protein sequence ID" value="KAK7948795.1"/>
    <property type="molecule type" value="Genomic_DNA"/>
</dbReference>